<comment type="caution">
    <text evidence="2">The sequence shown here is derived from an EMBL/GenBank/DDBJ whole genome shotgun (WGS) entry which is preliminary data.</text>
</comment>
<organism evidence="2 3">
    <name type="scientific">Coleophoma crateriformis</name>
    <dbReference type="NCBI Taxonomy" id="565419"/>
    <lineage>
        <taxon>Eukaryota</taxon>
        <taxon>Fungi</taxon>
        <taxon>Dikarya</taxon>
        <taxon>Ascomycota</taxon>
        <taxon>Pezizomycotina</taxon>
        <taxon>Leotiomycetes</taxon>
        <taxon>Helotiales</taxon>
        <taxon>Dermateaceae</taxon>
        <taxon>Coleophoma</taxon>
    </lineage>
</organism>
<dbReference type="SUPFAM" id="SSF53335">
    <property type="entry name" value="S-adenosyl-L-methionine-dependent methyltransferases"/>
    <property type="match status" value="1"/>
</dbReference>
<feature type="region of interest" description="Disordered" evidence="1">
    <location>
        <begin position="26"/>
        <end position="58"/>
    </location>
</feature>
<evidence type="ECO:0000256" key="1">
    <source>
        <dbReference type="SAM" id="MobiDB-lite"/>
    </source>
</evidence>
<protein>
    <recommendedName>
        <fullName evidence="4">Methyltransferase domain-containing protein</fullName>
    </recommendedName>
</protein>
<dbReference type="Pfam" id="PF13489">
    <property type="entry name" value="Methyltransf_23"/>
    <property type="match status" value="1"/>
</dbReference>
<reference evidence="2 3" key="1">
    <citation type="journal article" date="2018" name="IMA Fungus">
        <title>IMA Genome-F 9: Draft genome sequence of Annulohypoxylon stygium, Aspergillus mulundensis, Berkeleyomyces basicola (syn. Thielaviopsis basicola), Ceratocystis smalleyi, two Cercospora beticola strains, Coleophoma cylindrospora, Fusarium fracticaudum, Phialophora cf. hyalina, and Morchella septimelata.</title>
        <authorList>
            <person name="Wingfield B.D."/>
            <person name="Bills G.F."/>
            <person name="Dong Y."/>
            <person name="Huang W."/>
            <person name="Nel W.J."/>
            <person name="Swalarsk-Parry B.S."/>
            <person name="Vaghefi N."/>
            <person name="Wilken P.M."/>
            <person name="An Z."/>
            <person name="de Beer Z.W."/>
            <person name="De Vos L."/>
            <person name="Chen L."/>
            <person name="Duong T.A."/>
            <person name="Gao Y."/>
            <person name="Hammerbacher A."/>
            <person name="Kikkert J.R."/>
            <person name="Li Y."/>
            <person name="Li H."/>
            <person name="Li K."/>
            <person name="Li Q."/>
            <person name="Liu X."/>
            <person name="Ma X."/>
            <person name="Naidoo K."/>
            <person name="Pethybridge S.J."/>
            <person name="Sun J."/>
            <person name="Steenkamp E.T."/>
            <person name="van der Nest M.A."/>
            <person name="van Wyk S."/>
            <person name="Wingfield M.J."/>
            <person name="Xiong C."/>
            <person name="Yue Q."/>
            <person name="Zhang X."/>
        </authorList>
    </citation>
    <scope>NUCLEOTIDE SEQUENCE [LARGE SCALE GENOMIC DNA]</scope>
    <source>
        <strain evidence="2 3">BP5796</strain>
    </source>
</reference>
<evidence type="ECO:0008006" key="4">
    <source>
        <dbReference type="Google" id="ProtNLM"/>
    </source>
</evidence>
<dbReference type="CDD" id="cd02440">
    <property type="entry name" value="AdoMet_MTases"/>
    <property type="match status" value="1"/>
</dbReference>
<dbReference type="GO" id="GO:0008168">
    <property type="term" value="F:methyltransferase activity"/>
    <property type="evidence" value="ECO:0007669"/>
    <property type="project" value="TreeGrafter"/>
</dbReference>
<evidence type="ECO:0000313" key="2">
    <source>
        <dbReference type="EMBL" id="RDW68529.1"/>
    </source>
</evidence>
<dbReference type="AlphaFoldDB" id="A0A3D8R3A7"/>
<dbReference type="PANTHER" id="PTHR43591">
    <property type="entry name" value="METHYLTRANSFERASE"/>
    <property type="match status" value="1"/>
</dbReference>
<dbReference type="EMBL" id="PDLN01000013">
    <property type="protein sequence ID" value="RDW68529.1"/>
    <property type="molecule type" value="Genomic_DNA"/>
</dbReference>
<feature type="compositionally biased region" description="Basic and acidic residues" evidence="1">
    <location>
        <begin position="26"/>
        <end position="36"/>
    </location>
</feature>
<dbReference type="PANTHER" id="PTHR43591:SF24">
    <property type="entry name" value="2-METHOXY-6-POLYPRENYL-1,4-BENZOQUINOL METHYLASE, MITOCHONDRIAL"/>
    <property type="match status" value="1"/>
</dbReference>
<dbReference type="Gene3D" id="3.40.50.150">
    <property type="entry name" value="Vaccinia Virus protein VP39"/>
    <property type="match status" value="1"/>
</dbReference>
<evidence type="ECO:0000313" key="3">
    <source>
        <dbReference type="Proteomes" id="UP000256328"/>
    </source>
</evidence>
<name>A0A3D8R3A7_9HELO</name>
<dbReference type="InterPro" id="IPR029063">
    <property type="entry name" value="SAM-dependent_MTases_sf"/>
</dbReference>
<sequence>MVRSSMADTARQSALLNLKACTVDESSLRERGAERHVSKKRTLGESVNSQENDSAAEEERAGCWSRVGKFRSHILDVERERLEIQHEIWLISTQNKLFLAPLAAPGTILDFATGTGNWAIESARRFPNSRMFGCDTAPIQPKDVPANCTFCTTTNLEDSTTWSSSPQTFDLIHSRSMAPFFSSSPTFFESAFESLNPGGYLELQDHLVPVCSVDSSLQETDLDRWSQAFCSASRNLGISTDDSALSKPRMEAAGFVDVREVHFQWPVGTWAHGEINKQIGTLCARNLESGMQGLGREVLLQGAGLSASEVDGLIEGARSDLGNRKLHAYFSV</sequence>
<gene>
    <name evidence="2" type="ORF">BP5796_09186</name>
</gene>
<dbReference type="OrthoDB" id="2013972at2759"/>
<keyword evidence="3" id="KW-1185">Reference proteome</keyword>
<dbReference type="Proteomes" id="UP000256328">
    <property type="component" value="Unassembled WGS sequence"/>
</dbReference>
<proteinExistence type="predicted"/>
<accession>A0A3D8R3A7</accession>